<evidence type="ECO:0000313" key="3">
    <source>
        <dbReference type="Proteomes" id="UP000091820"/>
    </source>
</evidence>
<feature type="transmembrane region" description="Helical" evidence="1">
    <location>
        <begin position="12"/>
        <end position="30"/>
    </location>
</feature>
<evidence type="ECO:0000313" key="2">
    <source>
        <dbReference type="EnsemblMetazoa" id="GBRI036189-PA"/>
    </source>
</evidence>
<dbReference type="Proteomes" id="UP000091820">
    <property type="component" value="Unassembled WGS sequence"/>
</dbReference>
<dbReference type="EnsemblMetazoa" id="GBRI036189-RA">
    <property type="protein sequence ID" value="GBRI036189-PA"/>
    <property type="gene ID" value="GBRI036189"/>
</dbReference>
<keyword evidence="3" id="KW-1185">Reference proteome</keyword>
<sequence length="117" mass="13695">MEILLPFQDTDMYFISATTLFVTFAVCPYVRHNIFSFLSILSEMYNFPNEYCINKIWMALQRVFCKIVYGVYYCITDEHQCAAIMEFCKTLEEIVSPIHTQASVAIQKKSNHRTNVL</sequence>
<accession>A0A1A9WXL6</accession>
<protein>
    <submittedName>
        <fullName evidence="2">Uncharacterized protein</fullName>
    </submittedName>
</protein>
<proteinExistence type="predicted"/>
<keyword evidence="1" id="KW-0812">Transmembrane</keyword>
<dbReference type="VEuPathDB" id="VectorBase:GBRI036189"/>
<reference evidence="3" key="1">
    <citation type="submission" date="2014-03" db="EMBL/GenBank/DDBJ databases">
        <authorList>
            <person name="Aksoy S."/>
            <person name="Warren W."/>
            <person name="Wilson R.K."/>
        </authorList>
    </citation>
    <scope>NUCLEOTIDE SEQUENCE [LARGE SCALE GENOMIC DNA]</scope>
    <source>
        <strain evidence="3">IAEA</strain>
    </source>
</reference>
<reference evidence="2" key="2">
    <citation type="submission" date="2020-05" db="UniProtKB">
        <authorList>
            <consortium name="EnsemblMetazoa"/>
        </authorList>
    </citation>
    <scope>IDENTIFICATION</scope>
    <source>
        <strain evidence="2">IAEA</strain>
    </source>
</reference>
<keyword evidence="1" id="KW-1133">Transmembrane helix</keyword>
<dbReference type="AlphaFoldDB" id="A0A1A9WXL6"/>
<evidence type="ECO:0000256" key="1">
    <source>
        <dbReference type="SAM" id="Phobius"/>
    </source>
</evidence>
<keyword evidence="1" id="KW-0472">Membrane</keyword>
<organism evidence="2 3">
    <name type="scientific">Glossina brevipalpis</name>
    <dbReference type="NCBI Taxonomy" id="37001"/>
    <lineage>
        <taxon>Eukaryota</taxon>
        <taxon>Metazoa</taxon>
        <taxon>Ecdysozoa</taxon>
        <taxon>Arthropoda</taxon>
        <taxon>Hexapoda</taxon>
        <taxon>Insecta</taxon>
        <taxon>Pterygota</taxon>
        <taxon>Neoptera</taxon>
        <taxon>Endopterygota</taxon>
        <taxon>Diptera</taxon>
        <taxon>Brachycera</taxon>
        <taxon>Muscomorpha</taxon>
        <taxon>Hippoboscoidea</taxon>
        <taxon>Glossinidae</taxon>
        <taxon>Glossina</taxon>
    </lineage>
</organism>
<name>A0A1A9WXL6_9MUSC</name>